<keyword evidence="1" id="KW-1133">Transmembrane helix</keyword>
<name>A0A6J6LLI6_9ZZZZ</name>
<feature type="transmembrane region" description="Helical" evidence="1">
    <location>
        <begin position="5"/>
        <end position="26"/>
    </location>
</feature>
<gene>
    <name evidence="2" type="ORF">UFOPK2275_00656</name>
</gene>
<evidence type="ECO:0000313" key="2">
    <source>
        <dbReference type="EMBL" id="CAB4662887.1"/>
    </source>
</evidence>
<dbReference type="EMBL" id="CAEZWQ010000064">
    <property type="protein sequence ID" value="CAB4662887.1"/>
    <property type="molecule type" value="Genomic_DNA"/>
</dbReference>
<proteinExistence type="predicted"/>
<evidence type="ECO:0000256" key="1">
    <source>
        <dbReference type="SAM" id="Phobius"/>
    </source>
</evidence>
<dbReference type="AlphaFoldDB" id="A0A6J6LLI6"/>
<organism evidence="2">
    <name type="scientific">freshwater metagenome</name>
    <dbReference type="NCBI Taxonomy" id="449393"/>
    <lineage>
        <taxon>unclassified sequences</taxon>
        <taxon>metagenomes</taxon>
        <taxon>ecological metagenomes</taxon>
    </lineage>
</organism>
<protein>
    <submittedName>
        <fullName evidence="2">Unannotated protein</fullName>
    </submittedName>
</protein>
<accession>A0A6J6LLI6</accession>
<keyword evidence="1" id="KW-0472">Membrane</keyword>
<feature type="transmembrane region" description="Helical" evidence="1">
    <location>
        <begin position="46"/>
        <end position="66"/>
    </location>
</feature>
<feature type="transmembrane region" description="Helical" evidence="1">
    <location>
        <begin position="78"/>
        <end position="97"/>
    </location>
</feature>
<reference evidence="2" key="1">
    <citation type="submission" date="2020-05" db="EMBL/GenBank/DDBJ databases">
        <authorList>
            <person name="Chiriac C."/>
            <person name="Salcher M."/>
            <person name="Ghai R."/>
            <person name="Kavagutti S V."/>
        </authorList>
    </citation>
    <scope>NUCLEOTIDE SEQUENCE</scope>
</reference>
<sequence length="120" mass="13487">MKNKIFVTALFASFAWNLYLVGGVMLGASYALDRAAGGQFDVFPTYIRIIYILNFALILYQVIIYTRLSSGTIIKPRWLVKAFVYAGVIGILLNAISRSPLERWNVIPAAIITFAFYRAL</sequence>
<keyword evidence="1" id="KW-0812">Transmembrane</keyword>